<dbReference type="GO" id="GO:0005737">
    <property type="term" value="C:cytoplasm"/>
    <property type="evidence" value="ECO:0007669"/>
    <property type="project" value="UniProtKB-SubCell"/>
</dbReference>
<comment type="subcellular location">
    <subcellularLocation>
        <location evidence="1">Cytoplasm</location>
    </subcellularLocation>
</comment>
<evidence type="ECO:0000256" key="2">
    <source>
        <dbReference type="ARBA" id="ARBA00022490"/>
    </source>
</evidence>
<dbReference type="InterPro" id="IPR037683">
    <property type="entry name" value="Rmd5_dRing"/>
</dbReference>
<dbReference type="PANTHER" id="PTHR12170:SF3">
    <property type="entry name" value="GH10162P"/>
    <property type="match status" value="1"/>
</dbReference>
<dbReference type="Gene3D" id="3.30.40.10">
    <property type="entry name" value="Zinc/RING finger domain, C3HC4 (zinc finger)"/>
    <property type="match status" value="1"/>
</dbReference>
<accession>A0A388LD47</accession>
<feature type="compositionally biased region" description="Gly residues" evidence="8">
    <location>
        <begin position="55"/>
        <end position="74"/>
    </location>
</feature>
<sequence length="415" mass="46260">MDLPSVKDAFERVVKKQKTAYFKASEVIDKMLLEIEQTKQGMMMMDTTGAVGVDGNGLGEREGGGGGGGGGGEAPTGFESNHRTALLELNTRLSNMAPVGQISAAQKELNAALSKYGKVVDKAFCPDISKSCRDLDFDPALINQAIAQHFYREGLFELGDCFVSEANVPAADALKDQFLEMYQILEQVRHRNLQPALDWATRHREELSQKGGSCSLEFQLHQLQFIHVFQKQGQRAALDYARANFRAFGVSHFEEIKRLMGCMLFPRKLDTSPYADFLSPSLWDEVATQLTRECCNLLGQSWESPLYVTISAGSMALPTLLKLARVMANKKAEWATCKQLPVEIELEKEFQFHSIFACPVSRDQSTADNPPMLMPCGHVLCKQSINKLAKGSDRTFKCPYCPMESRSSQCREIRF</sequence>
<keyword evidence="13" id="KW-1185">Reference proteome</keyword>
<dbReference type="STRING" id="69332.A0A388LD47"/>
<proteinExistence type="predicted"/>
<dbReference type="PROSITE" id="PS50089">
    <property type="entry name" value="ZF_RING_2"/>
    <property type="match status" value="1"/>
</dbReference>
<evidence type="ECO:0000256" key="8">
    <source>
        <dbReference type="SAM" id="MobiDB-lite"/>
    </source>
</evidence>
<evidence type="ECO:0008006" key="14">
    <source>
        <dbReference type="Google" id="ProtNLM"/>
    </source>
</evidence>
<keyword evidence="5" id="KW-0862">Zinc</keyword>
<dbReference type="InterPro" id="IPR006594">
    <property type="entry name" value="LisH"/>
</dbReference>
<dbReference type="OrthoDB" id="1933281at2759"/>
<name>A0A388LD47_CHABU</name>
<dbReference type="InterPro" id="IPR027370">
    <property type="entry name" value="Znf-RING_euk"/>
</dbReference>
<dbReference type="GO" id="GO:0043161">
    <property type="term" value="P:proteasome-mediated ubiquitin-dependent protein catabolic process"/>
    <property type="evidence" value="ECO:0007669"/>
    <property type="project" value="InterPro"/>
</dbReference>
<evidence type="ECO:0000259" key="11">
    <source>
        <dbReference type="PROSITE" id="PS51867"/>
    </source>
</evidence>
<evidence type="ECO:0000256" key="6">
    <source>
        <dbReference type="PROSITE-ProRule" id="PRU00175"/>
    </source>
</evidence>
<evidence type="ECO:0000313" key="13">
    <source>
        <dbReference type="Proteomes" id="UP000265515"/>
    </source>
</evidence>
<dbReference type="InterPro" id="IPR024964">
    <property type="entry name" value="CTLH/CRA"/>
</dbReference>
<dbReference type="InterPro" id="IPR045098">
    <property type="entry name" value="Fyv10_fam"/>
</dbReference>
<dbReference type="SMART" id="SM00184">
    <property type="entry name" value="RING"/>
    <property type="match status" value="1"/>
</dbReference>
<feature type="domain" description="RING-Gid-type" evidence="11">
    <location>
        <begin position="358"/>
        <end position="401"/>
    </location>
</feature>
<dbReference type="AlphaFoldDB" id="A0A388LD47"/>
<protein>
    <recommendedName>
        <fullName evidence="14">RING-Gid-type domain-containing protein</fullName>
    </recommendedName>
</protein>
<keyword evidence="4 6" id="KW-0863">Zinc-finger</keyword>
<gene>
    <name evidence="12" type="ORF">CBR_g30595</name>
</gene>
<feature type="domain" description="RING-type" evidence="9">
    <location>
        <begin position="358"/>
        <end position="401"/>
    </location>
</feature>
<dbReference type="PROSITE" id="PS50896">
    <property type="entry name" value="LISH"/>
    <property type="match status" value="1"/>
</dbReference>
<dbReference type="SUPFAM" id="SSF57850">
    <property type="entry name" value="RING/U-box"/>
    <property type="match status" value="1"/>
</dbReference>
<evidence type="ECO:0000256" key="5">
    <source>
        <dbReference type="ARBA" id="ARBA00022833"/>
    </source>
</evidence>
<evidence type="ECO:0000259" key="9">
    <source>
        <dbReference type="PROSITE" id="PS50089"/>
    </source>
</evidence>
<dbReference type="PROSITE" id="PS50897">
    <property type="entry name" value="CTLH"/>
    <property type="match status" value="1"/>
</dbReference>
<dbReference type="InterPro" id="IPR013144">
    <property type="entry name" value="CRA_dom"/>
</dbReference>
<evidence type="ECO:0000259" key="10">
    <source>
        <dbReference type="PROSITE" id="PS50897"/>
    </source>
</evidence>
<evidence type="ECO:0000256" key="1">
    <source>
        <dbReference type="ARBA" id="ARBA00004496"/>
    </source>
</evidence>
<dbReference type="OMA" id="LIRECKM"/>
<dbReference type="InterPro" id="IPR006595">
    <property type="entry name" value="CTLH_C"/>
</dbReference>
<keyword evidence="3" id="KW-0479">Metal-binding</keyword>
<evidence type="ECO:0000256" key="3">
    <source>
        <dbReference type="ARBA" id="ARBA00022723"/>
    </source>
</evidence>
<dbReference type="GO" id="GO:0034657">
    <property type="term" value="C:GID complex"/>
    <property type="evidence" value="ECO:0007669"/>
    <property type="project" value="TreeGrafter"/>
</dbReference>
<feature type="domain" description="CTLH" evidence="10">
    <location>
        <begin position="177"/>
        <end position="227"/>
    </location>
</feature>
<dbReference type="FunFam" id="3.30.40.10:FF:000143">
    <property type="entry name" value="Regulator of gluconeogenesis Rmd5"/>
    <property type="match status" value="1"/>
</dbReference>
<organism evidence="12 13">
    <name type="scientific">Chara braunii</name>
    <name type="common">Braun's stonewort</name>
    <dbReference type="NCBI Taxonomy" id="69332"/>
    <lineage>
        <taxon>Eukaryota</taxon>
        <taxon>Viridiplantae</taxon>
        <taxon>Streptophyta</taxon>
        <taxon>Charophyceae</taxon>
        <taxon>Charales</taxon>
        <taxon>Characeae</taxon>
        <taxon>Chara</taxon>
    </lineage>
</organism>
<evidence type="ECO:0000313" key="12">
    <source>
        <dbReference type="EMBL" id="GBG80229.1"/>
    </source>
</evidence>
<dbReference type="GO" id="GO:0061630">
    <property type="term" value="F:ubiquitin protein ligase activity"/>
    <property type="evidence" value="ECO:0007669"/>
    <property type="project" value="InterPro"/>
</dbReference>
<dbReference type="Gramene" id="GBG80229">
    <property type="protein sequence ID" value="GBG80229"/>
    <property type="gene ID" value="CBR_g30595"/>
</dbReference>
<dbReference type="Pfam" id="PF13445">
    <property type="entry name" value="zf-RING_UBOX"/>
    <property type="match status" value="1"/>
</dbReference>
<keyword evidence="2" id="KW-0963">Cytoplasm</keyword>
<feature type="region of interest" description="Disordered" evidence="8">
    <location>
        <begin position="55"/>
        <end position="76"/>
    </location>
</feature>
<dbReference type="SMART" id="SM00757">
    <property type="entry name" value="CRA"/>
    <property type="match status" value="1"/>
</dbReference>
<dbReference type="PANTHER" id="PTHR12170">
    <property type="entry name" value="MACROPHAGE ERYTHROBLAST ATTACHER-RELATED"/>
    <property type="match status" value="1"/>
</dbReference>
<comment type="caution">
    <text evidence="12">The sequence shown here is derived from an EMBL/GenBank/DDBJ whole genome shotgun (WGS) entry which is preliminary data.</text>
</comment>
<dbReference type="CDD" id="cd16652">
    <property type="entry name" value="dRING_Rmd5p-like"/>
    <property type="match status" value="1"/>
</dbReference>
<dbReference type="InterPro" id="IPR001841">
    <property type="entry name" value="Znf_RING"/>
</dbReference>
<dbReference type="PROSITE" id="PS51867">
    <property type="entry name" value="ZF_RING_GID"/>
    <property type="match status" value="1"/>
</dbReference>
<feature type="zinc finger region" description="RING-Gid-type" evidence="7">
    <location>
        <begin position="358"/>
        <end position="401"/>
    </location>
</feature>
<dbReference type="EMBL" id="BFEA01000340">
    <property type="protein sequence ID" value="GBG80229.1"/>
    <property type="molecule type" value="Genomic_DNA"/>
</dbReference>
<reference evidence="12 13" key="1">
    <citation type="journal article" date="2018" name="Cell">
        <title>The Chara Genome: Secondary Complexity and Implications for Plant Terrestrialization.</title>
        <authorList>
            <person name="Nishiyama T."/>
            <person name="Sakayama H."/>
            <person name="Vries J.D."/>
            <person name="Buschmann H."/>
            <person name="Saint-Marcoux D."/>
            <person name="Ullrich K.K."/>
            <person name="Haas F.B."/>
            <person name="Vanderstraeten L."/>
            <person name="Becker D."/>
            <person name="Lang D."/>
            <person name="Vosolsobe S."/>
            <person name="Rombauts S."/>
            <person name="Wilhelmsson P.K.I."/>
            <person name="Janitza P."/>
            <person name="Kern R."/>
            <person name="Heyl A."/>
            <person name="Rumpler F."/>
            <person name="Villalobos L.I.A.C."/>
            <person name="Clay J.M."/>
            <person name="Skokan R."/>
            <person name="Toyoda A."/>
            <person name="Suzuki Y."/>
            <person name="Kagoshima H."/>
            <person name="Schijlen E."/>
            <person name="Tajeshwar N."/>
            <person name="Catarino B."/>
            <person name="Hetherington A.J."/>
            <person name="Saltykova A."/>
            <person name="Bonnot C."/>
            <person name="Breuninger H."/>
            <person name="Symeonidi A."/>
            <person name="Radhakrishnan G.V."/>
            <person name="Van Nieuwerburgh F."/>
            <person name="Deforce D."/>
            <person name="Chang C."/>
            <person name="Karol K.G."/>
            <person name="Hedrich R."/>
            <person name="Ulvskov P."/>
            <person name="Glockner G."/>
            <person name="Delwiche C.F."/>
            <person name="Petrasek J."/>
            <person name="Van de Peer Y."/>
            <person name="Friml J."/>
            <person name="Beilby M."/>
            <person name="Dolan L."/>
            <person name="Kohara Y."/>
            <person name="Sugano S."/>
            <person name="Fujiyama A."/>
            <person name="Delaux P.-M."/>
            <person name="Quint M."/>
            <person name="TheiBen G."/>
            <person name="Hagemann M."/>
            <person name="Harholt J."/>
            <person name="Dunand C."/>
            <person name="Zachgo S."/>
            <person name="Langdale J."/>
            <person name="Maumus F."/>
            <person name="Straeten D.V.D."/>
            <person name="Gould S.B."/>
            <person name="Rensing S.A."/>
        </authorList>
    </citation>
    <scope>NUCLEOTIDE SEQUENCE [LARGE SCALE GENOMIC DNA]</scope>
    <source>
        <strain evidence="12 13">S276</strain>
    </source>
</reference>
<dbReference type="GO" id="GO:0005634">
    <property type="term" value="C:nucleus"/>
    <property type="evidence" value="ECO:0007669"/>
    <property type="project" value="TreeGrafter"/>
</dbReference>
<dbReference type="InterPro" id="IPR013083">
    <property type="entry name" value="Znf_RING/FYVE/PHD"/>
</dbReference>
<dbReference type="SMART" id="SM00668">
    <property type="entry name" value="CTLH"/>
    <property type="match status" value="1"/>
</dbReference>
<dbReference type="GO" id="GO:0008270">
    <property type="term" value="F:zinc ion binding"/>
    <property type="evidence" value="ECO:0007669"/>
    <property type="project" value="UniProtKB-KW"/>
</dbReference>
<dbReference type="Pfam" id="PF10607">
    <property type="entry name" value="CTLH"/>
    <property type="match status" value="1"/>
</dbReference>
<dbReference type="InterPro" id="IPR044063">
    <property type="entry name" value="ZF_RING_GID"/>
</dbReference>
<evidence type="ECO:0000256" key="7">
    <source>
        <dbReference type="PROSITE-ProRule" id="PRU01215"/>
    </source>
</evidence>
<evidence type="ECO:0000256" key="4">
    <source>
        <dbReference type="ARBA" id="ARBA00022771"/>
    </source>
</evidence>
<dbReference type="Proteomes" id="UP000265515">
    <property type="component" value="Unassembled WGS sequence"/>
</dbReference>